<accession>A0AAD4H3T6</accession>
<feature type="compositionally biased region" description="Pro residues" evidence="4">
    <location>
        <begin position="1"/>
        <end position="10"/>
    </location>
</feature>
<dbReference type="Pfam" id="PF00400">
    <property type="entry name" value="WD40"/>
    <property type="match status" value="2"/>
</dbReference>
<organism evidence="5 6">
    <name type="scientific">Linnemannia exigua</name>
    <dbReference type="NCBI Taxonomy" id="604196"/>
    <lineage>
        <taxon>Eukaryota</taxon>
        <taxon>Fungi</taxon>
        <taxon>Fungi incertae sedis</taxon>
        <taxon>Mucoromycota</taxon>
        <taxon>Mortierellomycotina</taxon>
        <taxon>Mortierellomycetes</taxon>
        <taxon>Mortierellales</taxon>
        <taxon>Mortierellaceae</taxon>
        <taxon>Linnemannia</taxon>
    </lineage>
</organism>
<dbReference type="PANTHER" id="PTHR22838:SF0">
    <property type="entry name" value="WD REPEAT-CONTAINING PROTEIN 26"/>
    <property type="match status" value="1"/>
</dbReference>
<gene>
    <name evidence="5" type="ORF">BGZ95_012059</name>
</gene>
<dbReference type="PROSITE" id="PS00678">
    <property type="entry name" value="WD_REPEATS_1"/>
    <property type="match status" value="1"/>
</dbReference>
<dbReference type="PROSITE" id="PS50294">
    <property type="entry name" value="WD_REPEATS_REGION"/>
    <property type="match status" value="1"/>
</dbReference>
<dbReference type="SMART" id="SM00320">
    <property type="entry name" value="WD40"/>
    <property type="match status" value="5"/>
</dbReference>
<dbReference type="InterPro" id="IPR015943">
    <property type="entry name" value="WD40/YVTN_repeat-like_dom_sf"/>
</dbReference>
<dbReference type="InterPro" id="IPR001680">
    <property type="entry name" value="WD40_rpt"/>
</dbReference>
<evidence type="ECO:0008006" key="7">
    <source>
        <dbReference type="Google" id="ProtNLM"/>
    </source>
</evidence>
<dbReference type="InterPro" id="IPR036322">
    <property type="entry name" value="WD40_repeat_dom_sf"/>
</dbReference>
<feature type="repeat" description="WD" evidence="3">
    <location>
        <begin position="268"/>
        <end position="300"/>
    </location>
</feature>
<keyword evidence="6" id="KW-1185">Reference proteome</keyword>
<evidence type="ECO:0000256" key="1">
    <source>
        <dbReference type="ARBA" id="ARBA00022574"/>
    </source>
</evidence>
<evidence type="ECO:0000256" key="2">
    <source>
        <dbReference type="ARBA" id="ARBA00022737"/>
    </source>
</evidence>
<feature type="region of interest" description="Disordered" evidence="4">
    <location>
        <begin position="210"/>
        <end position="239"/>
    </location>
</feature>
<dbReference type="PROSITE" id="PS50082">
    <property type="entry name" value="WD_REPEATS_2"/>
    <property type="match status" value="2"/>
</dbReference>
<reference evidence="5" key="1">
    <citation type="journal article" date="2020" name="Fungal Divers.">
        <title>Resolving the Mortierellaceae phylogeny through synthesis of multi-gene phylogenetics and phylogenomics.</title>
        <authorList>
            <person name="Vandepol N."/>
            <person name="Liber J."/>
            <person name="Desiro A."/>
            <person name="Na H."/>
            <person name="Kennedy M."/>
            <person name="Barry K."/>
            <person name="Grigoriev I.V."/>
            <person name="Miller A.N."/>
            <person name="O'Donnell K."/>
            <person name="Stajich J.E."/>
            <person name="Bonito G."/>
        </authorList>
    </citation>
    <scope>NUCLEOTIDE SEQUENCE</scope>
    <source>
        <strain evidence="5">NRRL 28262</strain>
    </source>
</reference>
<evidence type="ECO:0000256" key="3">
    <source>
        <dbReference type="PROSITE-ProRule" id="PRU00221"/>
    </source>
</evidence>
<dbReference type="PANTHER" id="PTHR22838">
    <property type="entry name" value="WD REPEAT PROTEIN 26-RELATED"/>
    <property type="match status" value="1"/>
</dbReference>
<comment type="caution">
    <text evidence="5">The sequence shown here is derived from an EMBL/GenBank/DDBJ whole genome shotgun (WGS) entry which is preliminary data.</text>
</comment>
<dbReference type="AlphaFoldDB" id="A0AAD4H3T6"/>
<evidence type="ECO:0000313" key="5">
    <source>
        <dbReference type="EMBL" id="KAG0272196.1"/>
    </source>
</evidence>
<dbReference type="Proteomes" id="UP001194580">
    <property type="component" value="Unassembled WGS sequence"/>
</dbReference>
<dbReference type="InterPro" id="IPR019775">
    <property type="entry name" value="WD40_repeat_CS"/>
</dbReference>
<proteinExistence type="predicted"/>
<dbReference type="EMBL" id="JAAAIL010000976">
    <property type="protein sequence ID" value="KAG0272196.1"/>
    <property type="molecule type" value="Genomic_DNA"/>
</dbReference>
<evidence type="ECO:0000313" key="6">
    <source>
        <dbReference type="Proteomes" id="UP001194580"/>
    </source>
</evidence>
<keyword evidence="1 3" id="KW-0853">WD repeat</keyword>
<dbReference type="SUPFAM" id="SSF50978">
    <property type="entry name" value="WD40 repeat-like"/>
    <property type="match status" value="1"/>
</dbReference>
<dbReference type="InterPro" id="IPR051350">
    <property type="entry name" value="WD_repeat-ST_regulator"/>
</dbReference>
<feature type="compositionally biased region" description="Low complexity" evidence="4">
    <location>
        <begin position="210"/>
        <end position="223"/>
    </location>
</feature>
<feature type="repeat" description="WD" evidence="3">
    <location>
        <begin position="522"/>
        <end position="549"/>
    </location>
</feature>
<name>A0AAD4H3T6_9FUNG</name>
<evidence type="ECO:0000256" key="4">
    <source>
        <dbReference type="SAM" id="MobiDB-lite"/>
    </source>
</evidence>
<sequence>MSPSLPPPPRKLSSSSASGHNAPRYPKINPNSLALAAASDPLLDQTEDDQDLDQALAELLGQSSLTNDSHTNPHLPQCKYYTHHNADCYYNSNSATSGRPLSITSLSSLGSGSYTSYGGHSRRVSQAFLSPLSPALSEPSVSGHNPFFNTLSENDECQLQQLQHKDSIGSDSVSQVTTTHEQQQDMGMVSSSIPSCTYCSSVRSNSICSSGTTDDKSSTTSPSVHAIHAGHNNTSTKASNRNSLQMAFDTNRLSALKESVPTEVRLRLSYHLDECWFVEFSPDGKYMASTGLDQSIIVWQDTLTLEPKVLQTLQFSRSITHVHWSPDSKLLLVNLGFDTVTPTYTPEIRIIEAATGEVVLSRKHHNGTRDVHASAVGWMDDGKHFVTAPNDGGIYIWNMEGEIVKEIDIETDPDTKSHVEAMIMVRGQNAAIVADNQFKIRIISFDDGVDHKFLDRMVANPTSMCLSRNGQYLAIAIRGSEEVCRAAQVLVYDFKTLTFLRALEADTYLNSRFVIRPSYCGPHGEILATGSENGKVHFWDLETGELIMVLEEHSKHCGWTDQHPHLPGLMATCSDDNHIILWTTKDLSRALQDEDDKWMETSRKMSVGQLPLNIKKGW</sequence>
<keyword evidence="2" id="KW-0677">Repeat</keyword>
<dbReference type="Gene3D" id="2.130.10.10">
    <property type="entry name" value="YVTN repeat-like/Quinoprotein amine dehydrogenase"/>
    <property type="match status" value="1"/>
</dbReference>
<protein>
    <recommendedName>
        <fullName evidence="7">WD40 repeat-like protein</fullName>
    </recommendedName>
</protein>
<feature type="region of interest" description="Disordered" evidence="4">
    <location>
        <begin position="1"/>
        <end position="33"/>
    </location>
</feature>